<feature type="region of interest" description="Disordered" evidence="1">
    <location>
        <begin position="31"/>
        <end position="93"/>
    </location>
</feature>
<dbReference type="SMART" id="SM00198">
    <property type="entry name" value="SCP"/>
    <property type="match status" value="1"/>
</dbReference>
<dbReference type="Pfam" id="PF00188">
    <property type="entry name" value="CAP"/>
    <property type="match status" value="1"/>
</dbReference>
<dbReference type="PANTHER" id="PTHR10334">
    <property type="entry name" value="CYSTEINE-RICH SECRETORY PROTEIN-RELATED"/>
    <property type="match status" value="1"/>
</dbReference>
<evidence type="ECO:0000313" key="5">
    <source>
        <dbReference type="Proteomes" id="UP001530377"/>
    </source>
</evidence>
<dbReference type="PRINTS" id="PR00837">
    <property type="entry name" value="V5TPXLIKE"/>
</dbReference>
<dbReference type="SUPFAM" id="SSF55797">
    <property type="entry name" value="PR-1-like"/>
    <property type="match status" value="1"/>
</dbReference>
<protein>
    <recommendedName>
        <fullName evidence="3">SCP domain-containing protein</fullName>
    </recommendedName>
</protein>
<keyword evidence="2" id="KW-0732">Signal</keyword>
<feature type="chain" id="PRO_5044784040" description="SCP domain-containing protein" evidence="2">
    <location>
        <begin position="36"/>
        <end position="578"/>
    </location>
</feature>
<organism evidence="4 5">
    <name type="scientific">Cyclostephanos tholiformis</name>
    <dbReference type="NCBI Taxonomy" id="382380"/>
    <lineage>
        <taxon>Eukaryota</taxon>
        <taxon>Sar</taxon>
        <taxon>Stramenopiles</taxon>
        <taxon>Ochrophyta</taxon>
        <taxon>Bacillariophyta</taxon>
        <taxon>Coscinodiscophyceae</taxon>
        <taxon>Thalassiosirophycidae</taxon>
        <taxon>Stephanodiscales</taxon>
        <taxon>Stephanodiscaceae</taxon>
        <taxon>Cyclostephanos</taxon>
    </lineage>
</organism>
<dbReference type="Proteomes" id="UP001530377">
    <property type="component" value="Unassembled WGS sequence"/>
</dbReference>
<evidence type="ECO:0000256" key="1">
    <source>
        <dbReference type="SAM" id="MobiDB-lite"/>
    </source>
</evidence>
<feature type="domain" description="SCP" evidence="3">
    <location>
        <begin position="409"/>
        <end position="550"/>
    </location>
</feature>
<dbReference type="InterPro" id="IPR014044">
    <property type="entry name" value="CAP_dom"/>
</dbReference>
<proteinExistence type="predicted"/>
<dbReference type="InterPro" id="IPR001283">
    <property type="entry name" value="CRISP-related"/>
</dbReference>
<feature type="signal peptide" evidence="2">
    <location>
        <begin position="1"/>
        <end position="35"/>
    </location>
</feature>
<keyword evidence="5" id="KW-1185">Reference proteome</keyword>
<dbReference type="EMBL" id="JALLPB020000463">
    <property type="protein sequence ID" value="KAL3808881.1"/>
    <property type="molecule type" value="Genomic_DNA"/>
</dbReference>
<evidence type="ECO:0000256" key="2">
    <source>
        <dbReference type="SAM" id="SignalP"/>
    </source>
</evidence>
<accession>A0ABD3RBW0</accession>
<name>A0ABD3RBW0_9STRA</name>
<dbReference type="AlphaFoldDB" id="A0ABD3RBW0"/>
<dbReference type="InterPro" id="IPR035940">
    <property type="entry name" value="CAP_sf"/>
</dbReference>
<gene>
    <name evidence="4" type="ORF">ACHAXA_010936</name>
</gene>
<sequence>MNCPRRSVIDRPRHRGAVAMLTLLALLTATSPSSAQHDDGPADGVQGRRQRRHRGGEGDVEFVGADANTATWRHESVSDHPLTFEAPEGPPPTDRARILAEATASIDDDEYDEIYDEFAESGSGDYYHPATEEDADDGGGYYYPGNEDPSYSFDDGDLEDYTYPDGEAYLGEGQTDDAGGALYFEDSPYDSVDEIVDFEFEEEGWDGADILGEDEAYDDETDGGEEEEIEEIDGEGFNDVAEPKVFEPIARGLRRRFDNPAPGAGSGGNRRRAEAEGGIPLRHLRNSNSSVLDLGGQSRRKLGCSNVKIQFKIDKYGKETTVTLLGNGRSILKSARDVGAYQTKTMQKCVYPGTYTLKLQDNDGICCVNGKGYYKMWVNGQLVVSGGYFLGSKAHTIQIGKNWQAYMTYRDKEWLNAHNSRRRKYNGGMGYVPLRWSRSLASRAKSWANRLSYNCKTGALTHAPGVQEGENLAKNQGTGTWGSMYSADKIMRRWVENELSLPYPSNAHYTQVVWRATQYVGCGEALKSYSNNHKCRVQVCRYVKAGNCAVRNGNWRAEAWDDESSCGPDCPPNEGCFI</sequence>
<reference evidence="4 5" key="1">
    <citation type="submission" date="2024-10" db="EMBL/GenBank/DDBJ databases">
        <title>Updated reference genomes for cyclostephanoid diatoms.</title>
        <authorList>
            <person name="Roberts W.R."/>
            <person name="Alverson A.J."/>
        </authorList>
    </citation>
    <scope>NUCLEOTIDE SEQUENCE [LARGE SCALE GENOMIC DNA]</scope>
    <source>
        <strain evidence="4 5">AJA228-03</strain>
    </source>
</reference>
<feature type="region of interest" description="Disordered" evidence="1">
    <location>
        <begin position="121"/>
        <end position="155"/>
    </location>
</feature>
<evidence type="ECO:0000259" key="3">
    <source>
        <dbReference type="SMART" id="SM00198"/>
    </source>
</evidence>
<comment type="caution">
    <text evidence="4">The sequence shown here is derived from an EMBL/GenBank/DDBJ whole genome shotgun (WGS) entry which is preliminary data.</text>
</comment>
<evidence type="ECO:0000313" key="4">
    <source>
        <dbReference type="EMBL" id="KAL3808881.1"/>
    </source>
</evidence>
<dbReference type="Gene3D" id="3.40.33.10">
    <property type="entry name" value="CAP"/>
    <property type="match status" value="1"/>
</dbReference>